<reference evidence="1 2" key="1">
    <citation type="journal article" date="2020" name="IScience">
        <title>Genome Sequencing of the Endangered Kingdonia uniflora (Circaeasteraceae, Ranunculales) Reveals Potential Mechanisms of Evolutionary Specialization.</title>
        <authorList>
            <person name="Sun Y."/>
            <person name="Deng T."/>
            <person name="Zhang A."/>
            <person name="Moore M.J."/>
            <person name="Landis J.B."/>
            <person name="Lin N."/>
            <person name="Zhang H."/>
            <person name="Zhang X."/>
            <person name="Huang J."/>
            <person name="Zhang X."/>
            <person name="Sun H."/>
            <person name="Wang H."/>
        </authorList>
    </citation>
    <scope>NUCLEOTIDE SEQUENCE [LARGE SCALE GENOMIC DNA]</scope>
    <source>
        <strain evidence="1">TB1705</strain>
        <tissue evidence="1">Leaf</tissue>
    </source>
</reference>
<accession>A0A7J7NU55</accession>
<evidence type="ECO:0000313" key="2">
    <source>
        <dbReference type="Proteomes" id="UP000541444"/>
    </source>
</evidence>
<dbReference type="EMBL" id="JACGCM010000589">
    <property type="protein sequence ID" value="KAF6170438.1"/>
    <property type="molecule type" value="Genomic_DNA"/>
</dbReference>
<organism evidence="1 2">
    <name type="scientific">Kingdonia uniflora</name>
    <dbReference type="NCBI Taxonomy" id="39325"/>
    <lineage>
        <taxon>Eukaryota</taxon>
        <taxon>Viridiplantae</taxon>
        <taxon>Streptophyta</taxon>
        <taxon>Embryophyta</taxon>
        <taxon>Tracheophyta</taxon>
        <taxon>Spermatophyta</taxon>
        <taxon>Magnoliopsida</taxon>
        <taxon>Ranunculales</taxon>
        <taxon>Circaeasteraceae</taxon>
        <taxon>Kingdonia</taxon>
    </lineage>
</organism>
<dbReference type="AlphaFoldDB" id="A0A7J7NU55"/>
<name>A0A7J7NU55_9MAGN</name>
<keyword evidence="2" id="KW-1185">Reference proteome</keyword>
<protein>
    <submittedName>
        <fullName evidence="1">Uncharacterized protein</fullName>
    </submittedName>
</protein>
<sequence length="132" mass="15335">MIRNVNVYGGNDDEVEEVGIQIPKKRKGPMYAFVSPIDVDFQPKTPTSNKNKKTLENIYGYIVDFFYENSISFKCARSDIYSKMMQVIAQYNDPSTFKPSSYNNLRVKILKKKKEQTSNWVDKMLDPHHELG</sequence>
<proteinExistence type="predicted"/>
<comment type="caution">
    <text evidence="1">The sequence shown here is derived from an EMBL/GenBank/DDBJ whole genome shotgun (WGS) entry which is preliminary data.</text>
</comment>
<evidence type="ECO:0000313" key="1">
    <source>
        <dbReference type="EMBL" id="KAF6170438.1"/>
    </source>
</evidence>
<gene>
    <name evidence="1" type="ORF">GIB67_014368</name>
</gene>
<dbReference type="Proteomes" id="UP000541444">
    <property type="component" value="Unassembled WGS sequence"/>
</dbReference>